<sequence>MGKKVVVSNEPSEEHGALAKISKGKPVVEECSKGKRIRSKETGEYSTISGLIEVQICGTEEIDRLTMPLAQGEVDLALLKAEQTAAGTSWEPGAVLALQNENALLREETNALNKYVENRHNNCFVIRMMLMQGSTSSYPKI</sequence>
<proteinExistence type="predicted"/>
<evidence type="ECO:0000313" key="1">
    <source>
        <dbReference type="EMBL" id="MCE3216999.1"/>
    </source>
</evidence>
<accession>A0ABS8WZB7</accession>
<comment type="caution">
    <text evidence="1">The sequence shown here is derived from an EMBL/GenBank/DDBJ whole genome shotgun (WGS) entry which is preliminary data.</text>
</comment>
<gene>
    <name evidence="1" type="ORF">HAX54_009966</name>
</gene>
<keyword evidence="2" id="KW-1185">Reference proteome</keyword>
<evidence type="ECO:0000313" key="2">
    <source>
        <dbReference type="Proteomes" id="UP000823775"/>
    </source>
</evidence>
<organism evidence="1 2">
    <name type="scientific">Datura stramonium</name>
    <name type="common">Jimsonweed</name>
    <name type="synonym">Common thornapple</name>
    <dbReference type="NCBI Taxonomy" id="4076"/>
    <lineage>
        <taxon>Eukaryota</taxon>
        <taxon>Viridiplantae</taxon>
        <taxon>Streptophyta</taxon>
        <taxon>Embryophyta</taxon>
        <taxon>Tracheophyta</taxon>
        <taxon>Spermatophyta</taxon>
        <taxon>Magnoliopsida</taxon>
        <taxon>eudicotyledons</taxon>
        <taxon>Gunneridae</taxon>
        <taxon>Pentapetalae</taxon>
        <taxon>asterids</taxon>
        <taxon>lamiids</taxon>
        <taxon>Solanales</taxon>
        <taxon>Solanaceae</taxon>
        <taxon>Solanoideae</taxon>
        <taxon>Datureae</taxon>
        <taxon>Datura</taxon>
    </lineage>
</organism>
<dbReference type="EMBL" id="JACEIK010015413">
    <property type="protein sequence ID" value="MCE3216999.1"/>
    <property type="molecule type" value="Genomic_DNA"/>
</dbReference>
<name>A0ABS8WZB7_DATST</name>
<protein>
    <submittedName>
        <fullName evidence="1">Uncharacterized protein</fullName>
    </submittedName>
</protein>
<reference evidence="1 2" key="1">
    <citation type="journal article" date="2021" name="BMC Genomics">
        <title>Datura genome reveals duplications of psychoactive alkaloid biosynthetic genes and high mutation rate following tissue culture.</title>
        <authorList>
            <person name="Rajewski A."/>
            <person name="Carter-House D."/>
            <person name="Stajich J."/>
            <person name="Litt A."/>
        </authorList>
    </citation>
    <scope>NUCLEOTIDE SEQUENCE [LARGE SCALE GENOMIC DNA]</scope>
    <source>
        <strain evidence="1">AR-01</strain>
    </source>
</reference>
<dbReference type="Proteomes" id="UP000823775">
    <property type="component" value="Unassembled WGS sequence"/>
</dbReference>